<evidence type="ECO:0000313" key="1">
    <source>
        <dbReference type="EMBL" id="MPM90919.1"/>
    </source>
</evidence>
<reference evidence="1" key="1">
    <citation type="submission" date="2019-08" db="EMBL/GenBank/DDBJ databases">
        <authorList>
            <person name="Kucharzyk K."/>
            <person name="Murdoch R.W."/>
            <person name="Higgins S."/>
            <person name="Loffler F."/>
        </authorList>
    </citation>
    <scope>NUCLEOTIDE SEQUENCE</scope>
</reference>
<organism evidence="1">
    <name type="scientific">bioreactor metagenome</name>
    <dbReference type="NCBI Taxonomy" id="1076179"/>
    <lineage>
        <taxon>unclassified sequences</taxon>
        <taxon>metagenomes</taxon>
        <taxon>ecological metagenomes</taxon>
    </lineage>
</organism>
<sequence>MHIVNQAALLIVTYNLLISKRILYKIRGKIPGISLIPAAILPDINYQIRISGHIPDNLIKSDPRILLVTPCLKDKLVYISSPAPDRNIPHPVNLTSNRH</sequence>
<gene>
    <name evidence="1" type="ORF">SDC9_138042</name>
</gene>
<protein>
    <submittedName>
        <fullName evidence="1">Uncharacterized protein</fullName>
    </submittedName>
</protein>
<name>A0A645DNQ6_9ZZZZ</name>
<comment type="caution">
    <text evidence="1">The sequence shown here is derived from an EMBL/GenBank/DDBJ whole genome shotgun (WGS) entry which is preliminary data.</text>
</comment>
<accession>A0A645DNQ6</accession>
<dbReference type="EMBL" id="VSSQ01038056">
    <property type="protein sequence ID" value="MPM90919.1"/>
    <property type="molecule type" value="Genomic_DNA"/>
</dbReference>
<dbReference type="AlphaFoldDB" id="A0A645DNQ6"/>
<proteinExistence type="predicted"/>